<dbReference type="PANTHER" id="PTHR47643">
    <property type="entry name" value="TPR DOMAIN PROTEIN (AFU_ORTHOLOGUE AFUA_5G12710)"/>
    <property type="match status" value="1"/>
</dbReference>
<dbReference type="CDD" id="cd20071">
    <property type="entry name" value="SET_SMYD"/>
    <property type="match status" value="1"/>
</dbReference>
<dbReference type="EMBL" id="KZ613954">
    <property type="protein sequence ID" value="PMD34169.1"/>
    <property type="molecule type" value="Genomic_DNA"/>
</dbReference>
<keyword evidence="1" id="KW-0802">TPR repeat</keyword>
<dbReference type="Gene3D" id="2.170.270.10">
    <property type="entry name" value="SET domain"/>
    <property type="match status" value="1"/>
</dbReference>
<feature type="domain" description="SET" evidence="2">
    <location>
        <begin position="357"/>
        <end position="530"/>
    </location>
</feature>
<dbReference type="InterPro" id="IPR053209">
    <property type="entry name" value="Gramillin-biosynth_MTr"/>
</dbReference>
<dbReference type="SUPFAM" id="SSF82199">
    <property type="entry name" value="SET domain"/>
    <property type="match status" value="1"/>
</dbReference>
<dbReference type="SUPFAM" id="SSF48452">
    <property type="entry name" value="TPR-like"/>
    <property type="match status" value="1"/>
</dbReference>
<sequence>MPSSNRNTIYLTPEEDARLRKNFKDRIQTRRELSGQPREPSDLKTLRSQVIYADLMSDMQPQSGGQDAIVAYAVGDPYPPCVDAVEDLEPMGLGELRMETHHRERVLIVKRVTPVVRLKVCSWTVVQDESGDAERLEVVLHKEDHGKDILESGEMFRVLEPYFTVGEQGEPTLRVDHPSDLVVVHTDRAMAKTAERCKEEGNAALKQQNLLLAHAKYTSGLEIVQDSGTTKEDITFDLYRNRAHVNLRIHRLDEAKTDALASLTNLPYQKHIELDSKAYFRAGTAAYQLGEYQEAKRCFQEQKRLNPANKDATARIRKTEQRIHEEETGSYNFKKLKASLLLSSRREIAADAACFTRNVFIKASPGRGRGLFAKSNIEAGELIMCEKSFCVVWENEQQALTSMTYDFRDDRIRVFPAGLCRAVVRRLLDNPSQVGRAMDLYGDYRGPDVEQQRLKNKREAVIDVFQVHDIVARNAFGPEPGTSSAGLWMLASYINHSCLPNSEKEYIGDLMVLRATRPIAAGEEITHAYDLSSDYDARMETLMRTWGFRCDCKFCVAEKKDSAAVRKRRRDLEREASALVEKGETGRLAVVKAKRLAREIEGTFDEERYSGLPRMALMRIQKWIVEAGKK</sequence>
<dbReference type="InterPro" id="IPR011990">
    <property type="entry name" value="TPR-like_helical_dom_sf"/>
</dbReference>
<dbReference type="InterPro" id="IPR046341">
    <property type="entry name" value="SET_dom_sf"/>
</dbReference>
<keyword evidence="4" id="KW-1185">Reference proteome</keyword>
<organism evidence="3 4">
    <name type="scientific">Hyaloscypha variabilis (strain UAMH 11265 / GT02V1 / F)</name>
    <name type="common">Meliniomyces variabilis</name>
    <dbReference type="NCBI Taxonomy" id="1149755"/>
    <lineage>
        <taxon>Eukaryota</taxon>
        <taxon>Fungi</taxon>
        <taxon>Dikarya</taxon>
        <taxon>Ascomycota</taxon>
        <taxon>Pezizomycotina</taxon>
        <taxon>Leotiomycetes</taxon>
        <taxon>Helotiales</taxon>
        <taxon>Hyaloscyphaceae</taxon>
        <taxon>Hyaloscypha</taxon>
        <taxon>Hyaloscypha variabilis</taxon>
    </lineage>
</organism>
<protein>
    <submittedName>
        <fullName evidence="3">SET domain-containing protein</fullName>
    </submittedName>
</protein>
<dbReference type="OrthoDB" id="438641at2759"/>
<evidence type="ECO:0000256" key="1">
    <source>
        <dbReference type="PROSITE-ProRule" id="PRU00339"/>
    </source>
</evidence>
<dbReference type="STRING" id="1149755.A0A2J6R6Q7"/>
<evidence type="ECO:0000313" key="4">
    <source>
        <dbReference type="Proteomes" id="UP000235786"/>
    </source>
</evidence>
<dbReference type="SMART" id="SM00317">
    <property type="entry name" value="SET"/>
    <property type="match status" value="1"/>
</dbReference>
<evidence type="ECO:0000313" key="3">
    <source>
        <dbReference type="EMBL" id="PMD34169.1"/>
    </source>
</evidence>
<feature type="repeat" description="TPR" evidence="1">
    <location>
        <begin position="276"/>
        <end position="309"/>
    </location>
</feature>
<reference evidence="3 4" key="1">
    <citation type="submission" date="2016-04" db="EMBL/GenBank/DDBJ databases">
        <title>A degradative enzymes factory behind the ericoid mycorrhizal symbiosis.</title>
        <authorList>
            <consortium name="DOE Joint Genome Institute"/>
            <person name="Martino E."/>
            <person name="Morin E."/>
            <person name="Grelet G."/>
            <person name="Kuo A."/>
            <person name="Kohler A."/>
            <person name="Daghino S."/>
            <person name="Barry K."/>
            <person name="Choi C."/>
            <person name="Cichocki N."/>
            <person name="Clum A."/>
            <person name="Copeland A."/>
            <person name="Hainaut M."/>
            <person name="Haridas S."/>
            <person name="Labutti K."/>
            <person name="Lindquist E."/>
            <person name="Lipzen A."/>
            <person name="Khouja H.-R."/>
            <person name="Murat C."/>
            <person name="Ohm R."/>
            <person name="Olson A."/>
            <person name="Spatafora J."/>
            <person name="Veneault-Fourrey C."/>
            <person name="Henrissat B."/>
            <person name="Grigoriev I."/>
            <person name="Martin F."/>
            <person name="Perotto S."/>
        </authorList>
    </citation>
    <scope>NUCLEOTIDE SEQUENCE [LARGE SCALE GENOMIC DNA]</scope>
    <source>
        <strain evidence="3 4">F</strain>
    </source>
</reference>
<dbReference type="InterPro" id="IPR019734">
    <property type="entry name" value="TPR_rpt"/>
</dbReference>
<dbReference type="PROSITE" id="PS50005">
    <property type="entry name" value="TPR"/>
    <property type="match status" value="1"/>
</dbReference>
<dbReference type="SMART" id="SM00028">
    <property type="entry name" value="TPR"/>
    <property type="match status" value="3"/>
</dbReference>
<dbReference type="Pfam" id="PF00856">
    <property type="entry name" value="SET"/>
    <property type="match status" value="1"/>
</dbReference>
<proteinExistence type="predicted"/>
<name>A0A2J6R6Q7_HYAVF</name>
<dbReference type="Proteomes" id="UP000235786">
    <property type="component" value="Unassembled WGS sequence"/>
</dbReference>
<dbReference type="InterPro" id="IPR001214">
    <property type="entry name" value="SET_dom"/>
</dbReference>
<dbReference type="PROSITE" id="PS50280">
    <property type="entry name" value="SET"/>
    <property type="match status" value="1"/>
</dbReference>
<dbReference type="PANTHER" id="PTHR47643:SF2">
    <property type="entry name" value="TPR DOMAIN PROTEIN (AFU_ORTHOLOGUE AFUA_5G12710)"/>
    <property type="match status" value="1"/>
</dbReference>
<gene>
    <name evidence="3" type="ORF">L207DRAFT_437987</name>
</gene>
<dbReference type="AlphaFoldDB" id="A0A2J6R6Q7"/>
<accession>A0A2J6R6Q7</accession>
<dbReference type="Gene3D" id="1.25.40.10">
    <property type="entry name" value="Tetratricopeptide repeat domain"/>
    <property type="match status" value="1"/>
</dbReference>
<evidence type="ECO:0000259" key="2">
    <source>
        <dbReference type="PROSITE" id="PS50280"/>
    </source>
</evidence>